<evidence type="ECO:0000256" key="2">
    <source>
        <dbReference type="ARBA" id="ARBA00022645"/>
    </source>
</evidence>
<organism evidence="6 7">
    <name type="scientific">Pseudobacter ginsenosidimutans</name>
    <dbReference type="NCBI Taxonomy" id="661488"/>
    <lineage>
        <taxon>Bacteria</taxon>
        <taxon>Pseudomonadati</taxon>
        <taxon>Bacteroidota</taxon>
        <taxon>Chitinophagia</taxon>
        <taxon>Chitinophagales</taxon>
        <taxon>Chitinophagaceae</taxon>
        <taxon>Pseudobacter</taxon>
    </lineage>
</organism>
<keyword evidence="6" id="KW-0131">Cell cycle</keyword>
<dbReference type="OrthoDB" id="9804124at2"/>
<keyword evidence="2" id="KW-0121">Carboxypeptidase</keyword>
<dbReference type="InterPro" id="IPR005543">
    <property type="entry name" value="PASTA_dom"/>
</dbReference>
<dbReference type="SUPFAM" id="SSF54184">
    <property type="entry name" value="Penicillin-binding protein 2x (pbp-2x), c-terminal domain"/>
    <property type="match status" value="1"/>
</dbReference>
<dbReference type="GO" id="GO:0005886">
    <property type="term" value="C:plasma membrane"/>
    <property type="evidence" value="ECO:0007669"/>
    <property type="project" value="TreeGrafter"/>
</dbReference>
<dbReference type="InterPro" id="IPR050515">
    <property type="entry name" value="Beta-lactam/transpept"/>
</dbReference>
<dbReference type="Pfam" id="PF03717">
    <property type="entry name" value="PBP_dimer"/>
    <property type="match status" value="1"/>
</dbReference>
<comment type="subcellular location">
    <subcellularLocation>
        <location evidence="1">Membrane</location>
    </subcellularLocation>
</comment>
<dbReference type="RefSeq" id="WP_130541320.1">
    <property type="nucleotide sequence ID" value="NZ_CP042431.1"/>
</dbReference>
<keyword evidence="4" id="KW-0812">Transmembrane</keyword>
<gene>
    <name evidence="6" type="ORF">EV199_2686</name>
</gene>
<keyword evidence="6" id="KW-0132">Cell division</keyword>
<feature type="transmembrane region" description="Helical" evidence="4">
    <location>
        <begin position="12"/>
        <end position="31"/>
    </location>
</feature>
<evidence type="ECO:0000313" key="7">
    <source>
        <dbReference type="Proteomes" id="UP000293874"/>
    </source>
</evidence>
<dbReference type="GO" id="GO:0051301">
    <property type="term" value="P:cell division"/>
    <property type="evidence" value="ECO:0007669"/>
    <property type="project" value="UniProtKB-KW"/>
</dbReference>
<dbReference type="PROSITE" id="PS51178">
    <property type="entry name" value="PASTA"/>
    <property type="match status" value="1"/>
</dbReference>
<dbReference type="Pfam" id="PF03793">
    <property type="entry name" value="PASTA"/>
    <property type="match status" value="1"/>
</dbReference>
<dbReference type="Gene3D" id="3.30.450.330">
    <property type="match status" value="1"/>
</dbReference>
<reference evidence="6 7" key="1">
    <citation type="submission" date="2019-02" db="EMBL/GenBank/DDBJ databases">
        <title>Genomic Encyclopedia of Type Strains, Phase IV (KMG-IV): sequencing the most valuable type-strain genomes for metagenomic binning, comparative biology and taxonomic classification.</title>
        <authorList>
            <person name="Goeker M."/>
        </authorList>
    </citation>
    <scope>NUCLEOTIDE SEQUENCE [LARGE SCALE GENOMIC DNA]</scope>
    <source>
        <strain evidence="6 7">DSM 18116</strain>
    </source>
</reference>
<dbReference type="InterPro" id="IPR001460">
    <property type="entry name" value="PCN-bd_Tpept"/>
</dbReference>
<keyword evidence="2" id="KW-0645">Protease</keyword>
<dbReference type="PANTHER" id="PTHR30627">
    <property type="entry name" value="PEPTIDOGLYCAN D,D-TRANSPEPTIDASE"/>
    <property type="match status" value="1"/>
</dbReference>
<accession>A0A4V2F0N9</accession>
<evidence type="ECO:0000313" key="6">
    <source>
        <dbReference type="EMBL" id="RZS70791.1"/>
    </source>
</evidence>
<protein>
    <submittedName>
        <fullName evidence="6">Cell division protein FtsI (Penicillin-binding protein 3)</fullName>
    </submittedName>
</protein>
<dbReference type="Gene3D" id="3.40.710.10">
    <property type="entry name" value="DD-peptidase/beta-lactamase superfamily"/>
    <property type="match status" value="1"/>
</dbReference>
<dbReference type="SUPFAM" id="SSF56601">
    <property type="entry name" value="beta-lactamase/transpeptidase-like"/>
    <property type="match status" value="1"/>
</dbReference>
<dbReference type="Pfam" id="PF00905">
    <property type="entry name" value="Transpeptidase"/>
    <property type="match status" value="1"/>
</dbReference>
<evidence type="ECO:0000256" key="3">
    <source>
        <dbReference type="ARBA" id="ARBA00023136"/>
    </source>
</evidence>
<dbReference type="AlphaFoldDB" id="A0A4V2F0N9"/>
<dbReference type="InterPro" id="IPR036138">
    <property type="entry name" value="PBP_dimer_sf"/>
</dbReference>
<name>A0A4V2F0N9_9BACT</name>
<dbReference type="GO" id="GO:0004180">
    <property type="term" value="F:carboxypeptidase activity"/>
    <property type="evidence" value="ECO:0007669"/>
    <property type="project" value="UniProtKB-KW"/>
</dbReference>
<dbReference type="PANTHER" id="PTHR30627:SF1">
    <property type="entry name" value="PEPTIDOGLYCAN D,D-TRANSPEPTIDASE FTSI"/>
    <property type="match status" value="1"/>
</dbReference>
<dbReference type="SUPFAM" id="SSF56519">
    <property type="entry name" value="Penicillin binding protein dimerisation domain"/>
    <property type="match status" value="1"/>
</dbReference>
<keyword evidence="4" id="KW-1133">Transmembrane helix</keyword>
<evidence type="ECO:0000259" key="5">
    <source>
        <dbReference type="PROSITE" id="PS51178"/>
    </source>
</evidence>
<comment type="caution">
    <text evidence="6">The sequence shown here is derived from an EMBL/GenBank/DDBJ whole genome shotgun (WGS) entry which is preliminary data.</text>
</comment>
<keyword evidence="2" id="KW-0378">Hydrolase</keyword>
<dbReference type="EMBL" id="SGXA01000002">
    <property type="protein sequence ID" value="RZS70791.1"/>
    <property type="molecule type" value="Genomic_DNA"/>
</dbReference>
<keyword evidence="3 4" id="KW-0472">Membrane</keyword>
<feature type="domain" description="PASTA" evidence="5">
    <location>
        <begin position="657"/>
        <end position="715"/>
    </location>
</feature>
<dbReference type="Proteomes" id="UP000293874">
    <property type="component" value="Unassembled WGS sequence"/>
</dbReference>
<dbReference type="GO" id="GO:0071555">
    <property type="term" value="P:cell wall organization"/>
    <property type="evidence" value="ECO:0007669"/>
    <property type="project" value="TreeGrafter"/>
</dbReference>
<dbReference type="Gene3D" id="3.30.10.20">
    <property type="match status" value="1"/>
</dbReference>
<proteinExistence type="predicted"/>
<dbReference type="Gene3D" id="3.90.1310.10">
    <property type="entry name" value="Penicillin-binding protein 2a (Domain 2)"/>
    <property type="match status" value="1"/>
</dbReference>
<dbReference type="InterPro" id="IPR005311">
    <property type="entry name" value="PBP_dimer"/>
</dbReference>
<dbReference type="GO" id="GO:0008658">
    <property type="term" value="F:penicillin binding"/>
    <property type="evidence" value="ECO:0007669"/>
    <property type="project" value="InterPro"/>
</dbReference>
<evidence type="ECO:0000256" key="1">
    <source>
        <dbReference type="ARBA" id="ARBA00004370"/>
    </source>
</evidence>
<dbReference type="CDD" id="cd06575">
    <property type="entry name" value="PASTA_Pbp2x-like_2"/>
    <property type="match status" value="1"/>
</dbReference>
<keyword evidence="7" id="KW-1185">Reference proteome</keyword>
<sequence length="715" mass="80306">MEVKRDILWRVYLAFILIVVFSITILGRAFYIQQFQGKHWIAEANQQMERFVETDAERGTIYSEDGAMLSTSIPYFDIYIDFAADGLRAKSGERFKNNVDSLSIGLANLFQDMTSQEYKTLLQNGYRKKNRYYLLKKNISFQQYKTLRSLPLVRQGKDKSGFIAEVKDKRLNPFVLLANRTIGLSREYVDSDGKVKNTNVGLEKTYDSLLRGETGKKLMRKVAAGVFMPVDGTEIEPQNGKDVVTTLDVNIQDIAENALLKVMQENECTNGTCLVMEVKTGKIKAIANLGRRPDGSYWEDLNYALRASEPGSVFKLATMLSLLEDKYITLDQHVNLEGGAWRYMTRTVYDSEEHGKHDVTVKQAFDASSNVGMAKLVTAHYSKNPNQFVSHLKKLRFDKYSGIDLLGETTPVVKKPKDRTWSGTTLPWMSFGYEVLVSPLQSLMLYNAVANDGKMMKPYLVNSIQENGQVIKQNEPEVLEESICSQETLKQLQSCLRSVCATPGGTGYKLFLGTPYEVAGKTGTSQVANGNRGYADHIHQSSFAGYFPARDPKYSVIVVVVNKPFASKYYGAAIAGPVFKEIADKLYALNADEDKSNESFRVTRMKKDSSNYLYAGQAEDLRLIMDAVQMKYKDSVKKDEWSRMYAVNYQPVMSGQAVSRKEMPDVRGMGLKDAIYLLENMQLKVNVQGRGKVSTQTILPGTPITKGQAVTIGLN</sequence>
<evidence type="ECO:0000256" key="4">
    <source>
        <dbReference type="SAM" id="Phobius"/>
    </source>
</evidence>
<dbReference type="InterPro" id="IPR012338">
    <property type="entry name" value="Beta-lactam/transpept-like"/>
</dbReference>